<evidence type="ECO:0000256" key="4">
    <source>
        <dbReference type="SAM" id="MobiDB-lite"/>
    </source>
</evidence>
<feature type="chain" id="PRO_5002266616" evidence="5">
    <location>
        <begin position="21"/>
        <end position="293"/>
    </location>
</feature>
<comment type="similarity">
    <text evidence="1">Belongs to the CWC15 family.</text>
</comment>
<dbReference type="eggNOG" id="KOG3228">
    <property type="taxonomic scope" value="Eukaryota"/>
</dbReference>
<dbReference type="OrthoDB" id="30179at2759"/>
<keyword evidence="3" id="KW-0508">mRNA splicing</keyword>
<evidence type="ECO:0000313" key="7">
    <source>
        <dbReference type="Proteomes" id="UP000008743"/>
    </source>
</evidence>
<dbReference type="InterPro" id="IPR006973">
    <property type="entry name" value="Cwf_Cwc_15"/>
</dbReference>
<keyword evidence="5" id="KW-0732">Signal</keyword>
<evidence type="ECO:0000256" key="5">
    <source>
        <dbReference type="SAM" id="SignalP"/>
    </source>
</evidence>
<reference evidence="7" key="1">
    <citation type="submission" date="2011-02" db="EMBL/GenBank/DDBJ databases">
        <title>The Genome Sequence of Capsaspora owczarzaki ATCC 30864.</title>
        <authorList>
            <person name="Russ C."/>
            <person name="Cuomo C."/>
            <person name="Burger G."/>
            <person name="Gray M.W."/>
            <person name="Holland P.W.H."/>
            <person name="King N."/>
            <person name="Lang F.B.F."/>
            <person name="Roger A.J."/>
            <person name="Ruiz-Trillo I."/>
            <person name="Young S.K."/>
            <person name="Zeng Q."/>
            <person name="Gargeya S."/>
            <person name="Alvarado L."/>
            <person name="Berlin A."/>
            <person name="Chapman S.B."/>
            <person name="Chen Z."/>
            <person name="Freedman E."/>
            <person name="Gellesch M."/>
            <person name="Goldberg J."/>
            <person name="Griggs A."/>
            <person name="Gujja S."/>
            <person name="Heilman E."/>
            <person name="Heiman D."/>
            <person name="Howarth C."/>
            <person name="Mehta T."/>
            <person name="Neiman D."/>
            <person name="Pearson M."/>
            <person name="Roberts A."/>
            <person name="Saif S."/>
            <person name="Shea T."/>
            <person name="Shenoy N."/>
            <person name="Sisk P."/>
            <person name="Stolte C."/>
            <person name="Sykes S."/>
            <person name="White J."/>
            <person name="Yandava C."/>
            <person name="Haas B."/>
            <person name="Nusbaum C."/>
            <person name="Birren B."/>
        </authorList>
    </citation>
    <scope>NUCLEOTIDE SEQUENCE</scope>
    <source>
        <strain evidence="7">ATCC 30864</strain>
    </source>
</reference>
<dbReference type="PANTHER" id="PTHR12718">
    <property type="entry name" value="CELL CYCLE CONTROL PROTEIN CWF15"/>
    <property type="match status" value="1"/>
</dbReference>
<organism evidence="6 7">
    <name type="scientific">Capsaspora owczarzaki (strain ATCC 30864)</name>
    <dbReference type="NCBI Taxonomy" id="595528"/>
    <lineage>
        <taxon>Eukaryota</taxon>
        <taxon>Filasterea</taxon>
        <taxon>Capsaspora</taxon>
    </lineage>
</organism>
<dbReference type="STRING" id="595528.A0A0D2WW66"/>
<dbReference type="AlphaFoldDB" id="A0A0D2WW66"/>
<dbReference type="GO" id="GO:0045292">
    <property type="term" value="P:mRNA cis splicing, via spliceosome"/>
    <property type="evidence" value="ECO:0007669"/>
    <property type="project" value="TreeGrafter"/>
</dbReference>
<dbReference type="EMBL" id="KE346372">
    <property type="protein sequence ID" value="KJE96678.1"/>
    <property type="molecule type" value="Genomic_DNA"/>
</dbReference>
<dbReference type="Proteomes" id="UP000008743">
    <property type="component" value="Unassembled WGS sequence"/>
</dbReference>
<feature type="signal peptide" evidence="5">
    <location>
        <begin position="1"/>
        <end position="20"/>
    </location>
</feature>
<feature type="region of interest" description="Disordered" evidence="4">
    <location>
        <begin position="85"/>
        <end position="107"/>
    </location>
</feature>
<evidence type="ECO:0000313" key="6">
    <source>
        <dbReference type="EMBL" id="KJE96678.1"/>
    </source>
</evidence>
<dbReference type="PANTHER" id="PTHR12718:SF2">
    <property type="entry name" value="SPLICEOSOME-ASSOCIATED PROTEIN CWC15 HOMOLOG"/>
    <property type="match status" value="1"/>
</dbReference>
<feature type="region of interest" description="Disordered" evidence="4">
    <location>
        <begin position="121"/>
        <end position="251"/>
    </location>
</feature>
<protein>
    <submittedName>
        <fullName evidence="6">Uncharacterized protein</fullName>
    </submittedName>
</protein>
<keyword evidence="7" id="KW-1185">Reference proteome</keyword>
<keyword evidence="2" id="KW-0507">mRNA processing</keyword>
<proteinExistence type="inferred from homology"/>
<sequence length="293" mass="33446">MPFSLSFFCFFLLLPTRMSGRSFDLNSAVGGSRVARPVSSSVAVRDLASQTVLKVRQAGQGNAEEMKNRDLKGELELREQEARDKKLLGSNANSTAAPAMPALGARPPMRRLVDASIAQLDADDETLTNQGAGSRSKARQPRSRYDDDADDDEAHAERRDRSDDEDDHYDGHARDSRREAEEDNDDDDDDNGDDDDDDDDDDDTEALMRELEKIKRERAEEQARKELERRQEEERIRNQAPSQSSNDFNVKRGWDDDVVFKNCAKDAPTHEKRFINDSLRSDFHRKFMDRYIK</sequence>
<feature type="compositionally biased region" description="Acidic residues" evidence="4">
    <location>
        <begin position="181"/>
        <end position="205"/>
    </location>
</feature>
<dbReference type="GO" id="GO:0003723">
    <property type="term" value="F:RNA binding"/>
    <property type="evidence" value="ECO:0007669"/>
    <property type="project" value="TreeGrafter"/>
</dbReference>
<dbReference type="Pfam" id="PF04889">
    <property type="entry name" value="Cwf_Cwc_15"/>
    <property type="match status" value="1"/>
</dbReference>
<evidence type="ECO:0000256" key="1">
    <source>
        <dbReference type="ARBA" id="ARBA00006644"/>
    </source>
</evidence>
<feature type="compositionally biased region" description="Polar residues" evidence="4">
    <location>
        <begin position="239"/>
        <end position="248"/>
    </location>
</feature>
<dbReference type="GO" id="GO:0071013">
    <property type="term" value="C:catalytic step 2 spliceosome"/>
    <property type="evidence" value="ECO:0007669"/>
    <property type="project" value="TreeGrafter"/>
</dbReference>
<dbReference type="InParanoid" id="A0A0D2WW66"/>
<feature type="compositionally biased region" description="Basic and acidic residues" evidence="4">
    <location>
        <begin position="206"/>
        <end position="237"/>
    </location>
</feature>
<feature type="compositionally biased region" description="Basic and acidic residues" evidence="4">
    <location>
        <begin position="169"/>
        <end position="180"/>
    </location>
</feature>
<accession>A0A0D2WW66</accession>
<gene>
    <name evidence="6" type="ORF">CAOG_006960</name>
</gene>
<name>A0A0D2WW66_CAPO3</name>
<evidence type="ECO:0000256" key="3">
    <source>
        <dbReference type="ARBA" id="ARBA00023187"/>
    </source>
</evidence>
<evidence type="ECO:0000256" key="2">
    <source>
        <dbReference type="ARBA" id="ARBA00022664"/>
    </source>
</evidence>